<dbReference type="Proteomes" id="UP001168575">
    <property type="component" value="Unassembled WGS sequence"/>
</dbReference>
<comment type="caution">
    <text evidence="1">The sequence shown here is derived from an EMBL/GenBank/DDBJ whole genome shotgun (WGS) entry which is preliminary data.</text>
</comment>
<dbReference type="SUPFAM" id="SSF53383">
    <property type="entry name" value="PLP-dependent transferases"/>
    <property type="match status" value="1"/>
</dbReference>
<evidence type="ECO:0000313" key="1">
    <source>
        <dbReference type="EMBL" id="MDO4842422.1"/>
    </source>
</evidence>
<dbReference type="PANTHER" id="PTHR43799">
    <property type="entry name" value="AMINOTRANSFERASE, PUTATIVE-RELATED"/>
    <property type="match status" value="1"/>
</dbReference>
<proteinExistence type="predicted"/>
<protein>
    <submittedName>
        <fullName evidence="1">Aminotransferase class I/II-fold pyridoxal phosphate-dependent enzyme</fullName>
    </submittedName>
</protein>
<dbReference type="Gene3D" id="3.90.1150.10">
    <property type="entry name" value="Aspartate Aminotransferase, domain 1"/>
    <property type="match status" value="1"/>
</dbReference>
<keyword evidence="1" id="KW-0032">Aminotransferase</keyword>
<reference evidence="1" key="1">
    <citation type="submission" date="2023-07" db="EMBL/GenBank/DDBJ databases">
        <title>Between Cages and Wild: Unraveling the Impact of Captivity on Animal Microbiomes and Antimicrobial Resistance.</title>
        <authorList>
            <person name="Schmartz G.P."/>
            <person name="Rehner J."/>
            <person name="Schuff M.J."/>
            <person name="Becker S.L."/>
            <person name="Kravczyk M."/>
            <person name="Gurevich A."/>
            <person name="Francke R."/>
            <person name="Mueller R."/>
            <person name="Keller V."/>
            <person name="Keller A."/>
        </authorList>
    </citation>
    <scope>NUCLEOTIDE SEQUENCE</scope>
    <source>
        <strain evidence="1">S12M_St_49</strain>
    </source>
</reference>
<dbReference type="InterPro" id="IPR024551">
    <property type="entry name" value="AspAT_Ic"/>
</dbReference>
<dbReference type="Pfam" id="PF12897">
    <property type="entry name" value="Asp_aminotransf"/>
    <property type="match status" value="1"/>
</dbReference>
<dbReference type="Gene3D" id="3.40.640.10">
    <property type="entry name" value="Type I PLP-dependent aspartate aminotransferase-like (Major domain)"/>
    <property type="match status" value="1"/>
</dbReference>
<evidence type="ECO:0000313" key="2">
    <source>
        <dbReference type="Proteomes" id="UP001168575"/>
    </source>
</evidence>
<dbReference type="InterPro" id="IPR015422">
    <property type="entry name" value="PyrdxlP-dep_Trfase_small"/>
</dbReference>
<dbReference type="InterPro" id="IPR015421">
    <property type="entry name" value="PyrdxlP-dep_Trfase_major"/>
</dbReference>
<dbReference type="CDD" id="cd00609">
    <property type="entry name" value="AAT_like"/>
    <property type="match status" value="1"/>
</dbReference>
<sequence length="407" mass="45350">MDELQKKYEELKALNLNIDMTRGKPSTRQLGLSERLMHIDISYTSKDNFDIRNYGGIAGIAEARELMGEIMEEPADNVLVLTSSSLQLMYDTVQRAMQFGLAGNTPWNSLPAVKMICPSPGYDRHFTICETFGIEQIVVDMRDDGPDMDAVEKLVAEDESIKGIWLVPQYSNPTGITFSDEVVKRLANMKVAAPDFRIFWDNAYAVHHLYDDAERQDHVLDIGEQCQIAGNYDRYFKLASLSKVTFPGSSIAAIASSPANVAEIKQRIFAQMIGPDKVNQMKHALFLKNKDGVLDHMKKHAAELRPKFEAVERVLARELGDVDYANWTTPRGGYFISFNCKPGTAKRVGEITEELGVKFTKAGSTFPLGDDPKDQNIRIAPSCPLVEEVEQAIEVLAFATKMAAAEA</sequence>
<organism evidence="1 2">
    <name type="scientific">Phoenicibacter congonensis</name>
    <dbReference type="NCBI Taxonomy" id="1944646"/>
    <lineage>
        <taxon>Bacteria</taxon>
        <taxon>Bacillati</taxon>
        <taxon>Actinomycetota</taxon>
        <taxon>Coriobacteriia</taxon>
        <taxon>Eggerthellales</taxon>
        <taxon>Eggerthellaceae</taxon>
        <taxon>Phoenicibacter</taxon>
    </lineage>
</organism>
<dbReference type="InterPro" id="IPR015424">
    <property type="entry name" value="PyrdxlP-dep_Trfase"/>
</dbReference>
<name>A0AA43RII6_9ACTN</name>
<accession>A0AA43RII6</accession>
<dbReference type="PANTHER" id="PTHR43799:SF1">
    <property type="entry name" value="ASPARTATE AMINOTRANSFERASE"/>
    <property type="match status" value="1"/>
</dbReference>
<dbReference type="AlphaFoldDB" id="A0AA43RII6"/>
<dbReference type="EMBL" id="JAUMVS010000165">
    <property type="protein sequence ID" value="MDO4842422.1"/>
    <property type="molecule type" value="Genomic_DNA"/>
</dbReference>
<keyword evidence="2" id="KW-1185">Reference proteome</keyword>
<gene>
    <name evidence="1" type="ORF">Q3982_07095</name>
</gene>
<dbReference type="GO" id="GO:0004069">
    <property type="term" value="F:L-aspartate:2-oxoglutarate aminotransferase activity"/>
    <property type="evidence" value="ECO:0007669"/>
    <property type="project" value="InterPro"/>
</dbReference>
<keyword evidence="1" id="KW-0808">Transferase</keyword>